<dbReference type="InterPro" id="IPR051689">
    <property type="entry name" value="Sterol_desaturase/TMEM195"/>
</dbReference>
<sequence>MRSLAIVYVGFLVIAPLCALAQRLRPSAVPAPRVLSRARRVDWLYWLVTPLGTGFLTRAATLTFAALVALALGLGDLTALLDVFHARSPLPFGRWPLLVQFATAIVIADFVSYWSHRARHHARFFPLHAIHHSARELDWLAAARMHPLDDLVDNVAVTLPILLLGFDPRVFVAIGPALLLHTLYLHSAVRLSLGPLRYVIATPDFHRWHHAIEREAQGSNFGGVLAIWDVMFGTFRMPRDRVPDAFGVEPPIDDSARAQLVRPLDRVIRA</sequence>
<feature type="transmembrane region" description="Helical" evidence="7">
    <location>
        <begin position="45"/>
        <end position="74"/>
    </location>
</feature>
<dbReference type="KEGG" id="samy:DB32_006282"/>
<dbReference type="GO" id="GO:0050479">
    <property type="term" value="F:glyceryl-ether monooxygenase activity"/>
    <property type="evidence" value="ECO:0007669"/>
    <property type="project" value="TreeGrafter"/>
</dbReference>
<evidence type="ECO:0000256" key="2">
    <source>
        <dbReference type="ARBA" id="ARBA00022692"/>
    </source>
</evidence>
<accession>A0A0F6W7A9</accession>
<evidence type="ECO:0000256" key="6">
    <source>
        <dbReference type="ARBA" id="ARBA00023136"/>
    </source>
</evidence>
<feature type="transmembrane region" description="Helical" evidence="7">
    <location>
        <begin position="95"/>
        <end position="115"/>
    </location>
</feature>
<evidence type="ECO:0000256" key="3">
    <source>
        <dbReference type="ARBA" id="ARBA00022989"/>
    </source>
</evidence>
<comment type="subcellular location">
    <subcellularLocation>
        <location evidence="1">Endomembrane system</location>
        <topology evidence="1">Multi-pass membrane protein</topology>
    </subcellularLocation>
</comment>
<dbReference type="GO" id="GO:0012505">
    <property type="term" value="C:endomembrane system"/>
    <property type="evidence" value="ECO:0007669"/>
    <property type="project" value="UniProtKB-SubCell"/>
</dbReference>
<dbReference type="Proteomes" id="UP000034883">
    <property type="component" value="Chromosome"/>
</dbReference>
<name>A0A0F6W7A9_9BACT</name>
<reference evidence="9 10" key="1">
    <citation type="submission" date="2015-03" db="EMBL/GenBank/DDBJ databases">
        <title>Genome assembly of Sandaracinus amylolyticus DSM 53668.</title>
        <authorList>
            <person name="Sharma G."/>
            <person name="Subramanian S."/>
        </authorList>
    </citation>
    <scope>NUCLEOTIDE SEQUENCE [LARGE SCALE GENOMIC DNA]</scope>
    <source>
        <strain evidence="9 10">DSM 53668</strain>
    </source>
</reference>
<evidence type="ECO:0000313" key="10">
    <source>
        <dbReference type="Proteomes" id="UP000034883"/>
    </source>
</evidence>
<evidence type="ECO:0000256" key="5">
    <source>
        <dbReference type="ARBA" id="ARBA00023098"/>
    </source>
</evidence>
<keyword evidence="10" id="KW-1185">Reference proteome</keyword>
<evidence type="ECO:0000256" key="1">
    <source>
        <dbReference type="ARBA" id="ARBA00004127"/>
    </source>
</evidence>
<dbReference type="PANTHER" id="PTHR21624">
    <property type="entry name" value="STEROL DESATURASE-RELATED PROTEIN"/>
    <property type="match status" value="1"/>
</dbReference>
<keyword evidence="2 7" id="KW-0812">Transmembrane</keyword>
<keyword evidence="6 7" id="KW-0472">Membrane</keyword>
<dbReference type="PANTHER" id="PTHR21624:SF1">
    <property type="entry name" value="ALKYLGLYCEROL MONOOXYGENASE"/>
    <property type="match status" value="1"/>
</dbReference>
<dbReference type="AlphaFoldDB" id="A0A0F6W7A9"/>
<feature type="domain" description="Fatty acid hydroxylase" evidence="8">
    <location>
        <begin position="102"/>
        <end position="234"/>
    </location>
</feature>
<keyword evidence="4" id="KW-0560">Oxidoreductase</keyword>
<protein>
    <submittedName>
        <fullName evidence="9">Sterol desaturase</fullName>
    </submittedName>
</protein>
<evidence type="ECO:0000313" key="9">
    <source>
        <dbReference type="EMBL" id="AKF09133.1"/>
    </source>
</evidence>
<gene>
    <name evidence="9" type="ORF">DB32_006282</name>
</gene>
<keyword evidence="3 7" id="KW-1133">Transmembrane helix</keyword>
<dbReference type="RefSeq" id="WP_053236215.1">
    <property type="nucleotide sequence ID" value="NZ_CP011125.1"/>
</dbReference>
<proteinExistence type="predicted"/>
<evidence type="ECO:0000256" key="7">
    <source>
        <dbReference type="SAM" id="Phobius"/>
    </source>
</evidence>
<dbReference type="GO" id="GO:0005506">
    <property type="term" value="F:iron ion binding"/>
    <property type="evidence" value="ECO:0007669"/>
    <property type="project" value="InterPro"/>
</dbReference>
<dbReference type="EMBL" id="CP011125">
    <property type="protein sequence ID" value="AKF09133.1"/>
    <property type="molecule type" value="Genomic_DNA"/>
</dbReference>
<evidence type="ECO:0000256" key="4">
    <source>
        <dbReference type="ARBA" id="ARBA00023002"/>
    </source>
</evidence>
<dbReference type="GO" id="GO:0006643">
    <property type="term" value="P:membrane lipid metabolic process"/>
    <property type="evidence" value="ECO:0007669"/>
    <property type="project" value="TreeGrafter"/>
</dbReference>
<evidence type="ECO:0000259" key="8">
    <source>
        <dbReference type="Pfam" id="PF04116"/>
    </source>
</evidence>
<dbReference type="Pfam" id="PF04116">
    <property type="entry name" value="FA_hydroxylase"/>
    <property type="match status" value="1"/>
</dbReference>
<dbReference type="STRING" id="927083.DB32_006282"/>
<keyword evidence="5" id="KW-0443">Lipid metabolism</keyword>
<dbReference type="OrthoDB" id="5291790at2"/>
<organism evidence="9 10">
    <name type="scientific">Sandaracinus amylolyticus</name>
    <dbReference type="NCBI Taxonomy" id="927083"/>
    <lineage>
        <taxon>Bacteria</taxon>
        <taxon>Pseudomonadati</taxon>
        <taxon>Myxococcota</taxon>
        <taxon>Polyangia</taxon>
        <taxon>Polyangiales</taxon>
        <taxon>Sandaracinaceae</taxon>
        <taxon>Sandaracinus</taxon>
    </lineage>
</organism>
<dbReference type="GO" id="GO:0008610">
    <property type="term" value="P:lipid biosynthetic process"/>
    <property type="evidence" value="ECO:0007669"/>
    <property type="project" value="InterPro"/>
</dbReference>
<dbReference type="GO" id="GO:0016020">
    <property type="term" value="C:membrane"/>
    <property type="evidence" value="ECO:0007669"/>
    <property type="project" value="GOC"/>
</dbReference>
<dbReference type="InterPro" id="IPR006694">
    <property type="entry name" value="Fatty_acid_hydroxylase"/>
</dbReference>